<dbReference type="Gene3D" id="1.10.3100.10">
    <property type="entry name" value="Putative cytoplasmic protein"/>
    <property type="match status" value="1"/>
</dbReference>
<comment type="caution">
    <text evidence="1">The sequence shown here is derived from an EMBL/GenBank/DDBJ whole genome shotgun (WGS) entry which is preliminary data.</text>
</comment>
<protein>
    <submittedName>
        <fullName evidence="1">Uncharacterized protein</fullName>
    </submittedName>
</protein>
<dbReference type="InterPro" id="IPR010982">
    <property type="entry name" value="Lambda_DNA-bd_dom_sf"/>
</dbReference>
<dbReference type="CDD" id="cd00093">
    <property type="entry name" value="HTH_XRE"/>
    <property type="match status" value="1"/>
</dbReference>
<dbReference type="InterPro" id="IPR027910">
    <property type="entry name" value="YdiL_sf"/>
</dbReference>
<sequence>MSPAEFDTRRRSLGLSVDETAALCGVQDRTVRRWQSGATPIPADASGALESLEDAMGLAVDELVTFATDRVAKGPVLLWRYRTQAEQDRSPHARSLPLGAHAMMIAWAADALEAEGIDVDIEWAGDEA</sequence>
<dbReference type="RefSeq" id="WP_015457800.1">
    <property type="nucleotide sequence ID" value="NZ_MIPT01000001.1"/>
</dbReference>
<dbReference type="InterPro" id="IPR001387">
    <property type="entry name" value="Cro/C1-type_HTH"/>
</dbReference>
<dbReference type="GO" id="GO:0003677">
    <property type="term" value="F:DNA binding"/>
    <property type="evidence" value="ECO:0007669"/>
    <property type="project" value="InterPro"/>
</dbReference>
<organism evidence="1 2">
    <name type="scientific">Edaphosphingomonas haloaromaticamans</name>
    <dbReference type="NCBI Taxonomy" id="653954"/>
    <lineage>
        <taxon>Bacteria</taxon>
        <taxon>Pseudomonadati</taxon>
        <taxon>Pseudomonadota</taxon>
        <taxon>Alphaproteobacteria</taxon>
        <taxon>Sphingomonadales</taxon>
        <taxon>Rhizorhabdaceae</taxon>
        <taxon>Edaphosphingomonas</taxon>
    </lineage>
</organism>
<dbReference type="SUPFAM" id="SSF47413">
    <property type="entry name" value="lambda repressor-like DNA-binding domains"/>
    <property type="match status" value="1"/>
</dbReference>
<evidence type="ECO:0000313" key="2">
    <source>
        <dbReference type="Proteomes" id="UP000179467"/>
    </source>
</evidence>
<gene>
    <name evidence="1" type="ORF">BHE75_01883</name>
</gene>
<dbReference type="AlphaFoldDB" id="A0A1S1HH88"/>
<reference evidence="1 2" key="1">
    <citation type="submission" date="2016-09" db="EMBL/GenBank/DDBJ databases">
        <title>Metabolic pathway, cell adaptation mechanisms and a novel monoxygenase revealed through proteogenomic-transcription analysis of a Sphingomonas haloaromaticamans strain degrading the fungicide ortho-phenylphenol.</title>
        <authorList>
            <person name="Perruchon C."/>
            <person name="Papadopoulou E.S."/>
            <person name="Rousidou C."/>
            <person name="Vasileiadis S."/>
            <person name="Tanou G."/>
            <person name="Amoutzias G."/>
            <person name="Molassiotis A."/>
            <person name="Karpouzas D.G."/>
        </authorList>
    </citation>
    <scope>NUCLEOTIDE SEQUENCE [LARGE SCALE GENOMIC DNA]</scope>
    <source>
        <strain evidence="1 2">P3</strain>
    </source>
</reference>
<accession>A0A1S1HH88</accession>
<keyword evidence="2" id="KW-1185">Reference proteome</keyword>
<dbReference type="Proteomes" id="UP000179467">
    <property type="component" value="Unassembled WGS sequence"/>
</dbReference>
<evidence type="ECO:0000313" key="1">
    <source>
        <dbReference type="EMBL" id="OHT19890.1"/>
    </source>
</evidence>
<dbReference type="EMBL" id="MIPT01000001">
    <property type="protein sequence ID" value="OHT19890.1"/>
    <property type="molecule type" value="Genomic_DNA"/>
</dbReference>
<proteinExistence type="predicted"/>
<name>A0A1S1HH88_9SPHN</name>